<keyword evidence="5" id="KW-0479">Metal-binding</keyword>
<evidence type="ECO:0000256" key="5">
    <source>
        <dbReference type="ARBA" id="ARBA00022723"/>
    </source>
</evidence>
<dbReference type="Pfam" id="PF14815">
    <property type="entry name" value="NUDIX_4"/>
    <property type="match status" value="1"/>
</dbReference>
<dbReference type="GO" id="GO:0044716">
    <property type="term" value="F:8-oxo-GDP phosphatase activity"/>
    <property type="evidence" value="ECO:0007669"/>
    <property type="project" value="TreeGrafter"/>
</dbReference>
<keyword evidence="7 13" id="KW-0378">Hydrolase</keyword>
<dbReference type="PROSITE" id="PS00893">
    <property type="entry name" value="NUDIX_BOX"/>
    <property type="match status" value="1"/>
</dbReference>
<evidence type="ECO:0000256" key="6">
    <source>
        <dbReference type="ARBA" id="ARBA00022763"/>
    </source>
</evidence>
<name>A0A143Y6T9_9LACT</name>
<dbReference type="InterPro" id="IPR047127">
    <property type="entry name" value="MutT-like"/>
</dbReference>
<dbReference type="RefSeq" id="WP_087030040.1">
    <property type="nucleotide sequence ID" value="NZ_FJNE01000001.1"/>
</dbReference>
<feature type="domain" description="Nudix hydrolase" evidence="12">
    <location>
        <begin position="1"/>
        <end position="124"/>
    </location>
</feature>
<dbReference type="GO" id="GO:0008413">
    <property type="term" value="F:8-oxo-7,8-dihydroguanosine triphosphate pyrophosphatase activity"/>
    <property type="evidence" value="ECO:0007669"/>
    <property type="project" value="TreeGrafter"/>
</dbReference>
<dbReference type="GO" id="GO:0006260">
    <property type="term" value="P:DNA replication"/>
    <property type="evidence" value="ECO:0007669"/>
    <property type="project" value="UniProtKB-KW"/>
</dbReference>
<dbReference type="GO" id="GO:0046872">
    <property type="term" value="F:metal ion binding"/>
    <property type="evidence" value="ECO:0007669"/>
    <property type="project" value="UniProtKB-KW"/>
</dbReference>
<evidence type="ECO:0000256" key="2">
    <source>
        <dbReference type="ARBA" id="ARBA00005582"/>
    </source>
</evidence>
<dbReference type="InterPro" id="IPR029119">
    <property type="entry name" value="MutY_C"/>
</dbReference>
<evidence type="ECO:0000256" key="8">
    <source>
        <dbReference type="ARBA" id="ARBA00022842"/>
    </source>
</evidence>
<dbReference type="GO" id="GO:0035539">
    <property type="term" value="F:8-oxo-7,8-dihydrodeoxyguanosine triphosphate pyrophosphatase activity"/>
    <property type="evidence" value="ECO:0007669"/>
    <property type="project" value="UniProtKB-EC"/>
</dbReference>
<sequence length="128" mass="14446">MVKVVGAVLEKDGKIFCAQRGCSKSLAGLWEFPGGKMEAGESEEEALIREMQEEFNCKVIVKEKLVTVIHEYAFGTVELATLLCGLQEGEPQLSEHQDMRWESICNLDRLDWAPADIPTVELLMQRFK</sequence>
<evidence type="ECO:0000256" key="11">
    <source>
        <dbReference type="ARBA" id="ARBA00038905"/>
    </source>
</evidence>
<comment type="catalytic activity">
    <reaction evidence="10">
        <text>8-oxo-dGTP + H2O = 8-oxo-dGMP + diphosphate + H(+)</text>
        <dbReference type="Rhea" id="RHEA:31575"/>
        <dbReference type="ChEBI" id="CHEBI:15377"/>
        <dbReference type="ChEBI" id="CHEBI:15378"/>
        <dbReference type="ChEBI" id="CHEBI:33019"/>
        <dbReference type="ChEBI" id="CHEBI:63224"/>
        <dbReference type="ChEBI" id="CHEBI:77896"/>
        <dbReference type="EC" id="3.6.1.55"/>
    </reaction>
</comment>
<dbReference type="InterPro" id="IPR020084">
    <property type="entry name" value="NUDIX_hydrolase_CS"/>
</dbReference>
<keyword evidence="3" id="KW-0515">Mutator protein</keyword>
<dbReference type="AlphaFoldDB" id="A0A143Y6T9"/>
<dbReference type="PANTHER" id="PTHR47707:SF1">
    <property type="entry name" value="NUDIX HYDROLASE FAMILY PROTEIN"/>
    <property type="match status" value="1"/>
</dbReference>
<keyword evidence="14" id="KW-1185">Reference proteome</keyword>
<keyword evidence="9" id="KW-0234">DNA repair</keyword>
<accession>A0A143Y6T9</accession>
<comment type="cofactor">
    <cofactor evidence="1">
        <name>Mg(2+)</name>
        <dbReference type="ChEBI" id="CHEBI:18420"/>
    </cofactor>
</comment>
<proteinExistence type="inferred from homology"/>
<dbReference type="PANTHER" id="PTHR47707">
    <property type="entry name" value="8-OXO-DGTP DIPHOSPHATASE"/>
    <property type="match status" value="1"/>
</dbReference>
<evidence type="ECO:0000256" key="9">
    <source>
        <dbReference type="ARBA" id="ARBA00023204"/>
    </source>
</evidence>
<evidence type="ECO:0000256" key="7">
    <source>
        <dbReference type="ARBA" id="ARBA00022801"/>
    </source>
</evidence>
<dbReference type="OrthoDB" id="9810648at2"/>
<dbReference type="CDD" id="cd03425">
    <property type="entry name" value="NUDIX_MutT_NudA_like"/>
    <property type="match status" value="1"/>
</dbReference>
<evidence type="ECO:0000259" key="12">
    <source>
        <dbReference type="PROSITE" id="PS51462"/>
    </source>
</evidence>
<evidence type="ECO:0000313" key="14">
    <source>
        <dbReference type="Proteomes" id="UP000242754"/>
    </source>
</evidence>
<dbReference type="InterPro" id="IPR000086">
    <property type="entry name" value="NUDIX_hydrolase_dom"/>
</dbReference>
<dbReference type="Proteomes" id="UP000242754">
    <property type="component" value="Unassembled WGS sequence"/>
</dbReference>
<keyword evidence="8" id="KW-0460">Magnesium</keyword>
<organism evidence="13 14">
    <name type="scientific">Trichococcus palustris</name>
    <dbReference type="NCBI Taxonomy" id="140314"/>
    <lineage>
        <taxon>Bacteria</taxon>
        <taxon>Bacillati</taxon>
        <taxon>Bacillota</taxon>
        <taxon>Bacilli</taxon>
        <taxon>Lactobacillales</taxon>
        <taxon>Carnobacteriaceae</taxon>
        <taxon>Trichococcus</taxon>
    </lineage>
</organism>
<evidence type="ECO:0000256" key="4">
    <source>
        <dbReference type="ARBA" id="ARBA00022705"/>
    </source>
</evidence>
<dbReference type="InterPro" id="IPR015797">
    <property type="entry name" value="NUDIX_hydrolase-like_dom_sf"/>
</dbReference>
<dbReference type="EC" id="3.6.1.55" evidence="11"/>
<evidence type="ECO:0000256" key="1">
    <source>
        <dbReference type="ARBA" id="ARBA00001946"/>
    </source>
</evidence>
<dbReference type="GO" id="GO:0006281">
    <property type="term" value="P:DNA repair"/>
    <property type="evidence" value="ECO:0007669"/>
    <property type="project" value="UniProtKB-KW"/>
</dbReference>
<dbReference type="Gene3D" id="3.90.79.10">
    <property type="entry name" value="Nucleoside Triphosphate Pyrophosphohydrolase"/>
    <property type="match status" value="1"/>
</dbReference>
<evidence type="ECO:0000256" key="3">
    <source>
        <dbReference type="ARBA" id="ARBA00022457"/>
    </source>
</evidence>
<reference evidence="13 14" key="1">
    <citation type="submission" date="2016-02" db="EMBL/GenBank/DDBJ databases">
        <authorList>
            <person name="Wen L."/>
            <person name="He K."/>
            <person name="Yang H."/>
        </authorList>
    </citation>
    <scope>NUCLEOTIDE SEQUENCE [LARGE SCALE GENOMIC DNA]</scope>
    <source>
        <strain evidence="13">Trichococcus palustris</strain>
    </source>
</reference>
<dbReference type="PROSITE" id="PS51462">
    <property type="entry name" value="NUDIX"/>
    <property type="match status" value="1"/>
</dbReference>
<dbReference type="EMBL" id="FJNE01000001">
    <property type="protein sequence ID" value="CZQ81235.1"/>
    <property type="molecule type" value="Genomic_DNA"/>
</dbReference>
<comment type="similarity">
    <text evidence="2">Belongs to the Nudix hydrolase family.</text>
</comment>
<evidence type="ECO:0000313" key="13">
    <source>
        <dbReference type="EMBL" id="CZQ81235.1"/>
    </source>
</evidence>
<dbReference type="SUPFAM" id="SSF55811">
    <property type="entry name" value="Nudix"/>
    <property type="match status" value="1"/>
</dbReference>
<dbReference type="PRINTS" id="PR00502">
    <property type="entry name" value="NUDIXFAMILY"/>
</dbReference>
<keyword evidence="4" id="KW-0235">DNA replication</keyword>
<evidence type="ECO:0000256" key="10">
    <source>
        <dbReference type="ARBA" id="ARBA00035861"/>
    </source>
</evidence>
<dbReference type="InterPro" id="IPR020476">
    <property type="entry name" value="Nudix_hydrolase"/>
</dbReference>
<protein>
    <recommendedName>
        <fullName evidence="11">8-oxo-dGTP diphosphatase</fullName>
        <ecNumber evidence="11">3.6.1.55</ecNumber>
    </recommendedName>
</protein>
<keyword evidence="6" id="KW-0227">DNA damage</keyword>
<gene>
    <name evidence="13" type="ORF">Tpal_172</name>
</gene>
<dbReference type="STRING" id="140314.SAMN04488076_102119"/>
<dbReference type="GO" id="GO:0044715">
    <property type="term" value="F:8-oxo-dGDP phosphatase activity"/>
    <property type="evidence" value="ECO:0007669"/>
    <property type="project" value="TreeGrafter"/>
</dbReference>